<dbReference type="CDD" id="cd02947">
    <property type="entry name" value="TRX_family"/>
    <property type="match status" value="1"/>
</dbReference>
<dbReference type="Pfam" id="PF00085">
    <property type="entry name" value="Thioredoxin"/>
    <property type="match status" value="1"/>
</dbReference>
<dbReference type="AlphaFoldDB" id="A0A9P7JC93"/>
<dbReference type="SUPFAM" id="SSF52833">
    <property type="entry name" value="Thioredoxin-like"/>
    <property type="match status" value="1"/>
</dbReference>
<name>A0A9P7JC93_9AGAM</name>
<protein>
    <submittedName>
        <fullName evidence="3">Thioredoxin-like protein</fullName>
    </submittedName>
</protein>
<dbReference type="OrthoDB" id="2121326at2759"/>
<dbReference type="Proteomes" id="UP000807769">
    <property type="component" value="Unassembled WGS sequence"/>
</dbReference>
<proteinExistence type="predicted"/>
<dbReference type="RefSeq" id="XP_041191529.1">
    <property type="nucleotide sequence ID" value="XM_041343059.1"/>
</dbReference>
<dbReference type="Gene3D" id="3.40.30.10">
    <property type="entry name" value="Glutaredoxin"/>
    <property type="match status" value="1"/>
</dbReference>
<evidence type="ECO:0000313" key="3">
    <source>
        <dbReference type="EMBL" id="KAG1813893.1"/>
    </source>
</evidence>
<dbReference type="GeneID" id="64637075"/>
<comment type="caution">
    <text evidence="3">The sequence shown here is derived from an EMBL/GenBank/DDBJ whole genome shotgun (WGS) entry which is preliminary data.</text>
</comment>
<accession>A0A9P7JC93</accession>
<gene>
    <name evidence="3" type="ORF">BJ212DRAFT_381889</name>
</gene>
<dbReference type="PROSITE" id="PS51352">
    <property type="entry name" value="THIOREDOXIN_2"/>
    <property type="match status" value="1"/>
</dbReference>
<organism evidence="3 4">
    <name type="scientific">Suillus subaureus</name>
    <dbReference type="NCBI Taxonomy" id="48587"/>
    <lineage>
        <taxon>Eukaryota</taxon>
        <taxon>Fungi</taxon>
        <taxon>Dikarya</taxon>
        <taxon>Basidiomycota</taxon>
        <taxon>Agaricomycotina</taxon>
        <taxon>Agaricomycetes</taxon>
        <taxon>Agaricomycetidae</taxon>
        <taxon>Boletales</taxon>
        <taxon>Suillineae</taxon>
        <taxon>Suillaceae</taxon>
        <taxon>Suillus</taxon>
    </lineage>
</organism>
<dbReference type="InterPro" id="IPR013766">
    <property type="entry name" value="Thioredoxin_domain"/>
</dbReference>
<dbReference type="PANTHER" id="PTHR46115">
    <property type="entry name" value="THIOREDOXIN-LIKE PROTEIN 1"/>
    <property type="match status" value="1"/>
</dbReference>
<feature type="domain" description="Thioredoxin" evidence="2">
    <location>
        <begin position="1"/>
        <end position="131"/>
    </location>
</feature>
<sequence length="135" mass="15347">MSVKPITSHGQFISIMMEEGKTVIVDFVSESCPHCKAIAPTFDELASKFSSDKIEFYVINAEKLDDVSFEVGGITSYPTFIAFKDGNKMEESTFGAARNDFRTRQHFNKINLPEVKHSARDLSRRINSQMTTRDW</sequence>
<dbReference type="EMBL" id="JABBWG010000022">
    <property type="protein sequence ID" value="KAG1813893.1"/>
    <property type="molecule type" value="Genomic_DNA"/>
</dbReference>
<evidence type="ECO:0000256" key="1">
    <source>
        <dbReference type="ARBA" id="ARBA00023157"/>
    </source>
</evidence>
<reference evidence="3" key="1">
    <citation type="journal article" date="2020" name="New Phytol.">
        <title>Comparative genomics reveals dynamic genome evolution in host specialist ectomycorrhizal fungi.</title>
        <authorList>
            <person name="Lofgren L.A."/>
            <person name="Nguyen N.H."/>
            <person name="Vilgalys R."/>
            <person name="Ruytinx J."/>
            <person name="Liao H.L."/>
            <person name="Branco S."/>
            <person name="Kuo A."/>
            <person name="LaButti K."/>
            <person name="Lipzen A."/>
            <person name="Andreopoulos W."/>
            <person name="Pangilinan J."/>
            <person name="Riley R."/>
            <person name="Hundley H."/>
            <person name="Na H."/>
            <person name="Barry K."/>
            <person name="Grigoriev I.V."/>
            <person name="Stajich J.E."/>
            <person name="Kennedy P.G."/>
        </authorList>
    </citation>
    <scope>NUCLEOTIDE SEQUENCE</scope>
    <source>
        <strain evidence="3">MN1</strain>
    </source>
</reference>
<dbReference type="InterPro" id="IPR036249">
    <property type="entry name" value="Thioredoxin-like_sf"/>
</dbReference>
<evidence type="ECO:0000259" key="2">
    <source>
        <dbReference type="PROSITE" id="PS51352"/>
    </source>
</evidence>
<keyword evidence="4" id="KW-1185">Reference proteome</keyword>
<evidence type="ECO:0000313" key="4">
    <source>
        <dbReference type="Proteomes" id="UP000807769"/>
    </source>
</evidence>
<keyword evidence="1" id="KW-1015">Disulfide bond</keyword>